<keyword evidence="5" id="KW-0547">Nucleotide-binding</keyword>
<feature type="domain" description="Cytidyltransferase-like" evidence="8">
    <location>
        <begin position="9"/>
        <end position="188"/>
    </location>
</feature>
<evidence type="ECO:0000256" key="6">
    <source>
        <dbReference type="ARBA" id="ARBA00022840"/>
    </source>
</evidence>
<sequence length="194" mass="22404">MYEGKRIGLLGGSFNPAHKGHLHITRGALSRLNLDEVWWMVSPQNPLKSTNDMNDFNTRKTSAEAIADDPRIVVTEIELELGTLFTVDTLQALRKKFPEHRFVWLMGADNLRQIPKWKGWRQIFRMVPIAIFPRPSYSGRALAGKASRRFKRFRVKSTRGPRLPNMRPPAWIFLRTKPDTTSATRIRAKLARKK</sequence>
<accession>A0A381WCW8</accession>
<dbReference type="GO" id="GO:0070566">
    <property type="term" value="F:adenylyltransferase activity"/>
    <property type="evidence" value="ECO:0007669"/>
    <property type="project" value="UniProtKB-ARBA"/>
</dbReference>
<keyword evidence="2" id="KW-0662">Pyridine nucleotide biosynthesis</keyword>
<dbReference type="CDD" id="cd02165">
    <property type="entry name" value="NMNAT"/>
    <property type="match status" value="1"/>
</dbReference>
<dbReference type="AlphaFoldDB" id="A0A381WCW8"/>
<evidence type="ECO:0000256" key="2">
    <source>
        <dbReference type="ARBA" id="ARBA00022642"/>
    </source>
</evidence>
<proteinExistence type="inferred from homology"/>
<dbReference type="GO" id="GO:0009435">
    <property type="term" value="P:NAD+ biosynthetic process"/>
    <property type="evidence" value="ECO:0007669"/>
    <property type="project" value="UniProtKB-UniPathway"/>
</dbReference>
<comment type="pathway">
    <text evidence="1">Cofactor biosynthesis; NAD(+) biosynthesis.</text>
</comment>
<dbReference type="UniPathway" id="UPA00253"/>
<dbReference type="InterPro" id="IPR014729">
    <property type="entry name" value="Rossmann-like_a/b/a_fold"/>
</dbReference>
<dbReference type="NCBIfam" id="TIGR00482">
    <property type="entry name" value="nicotinate (nicotinamide) nucleotide adenylyltransferase"/>
    <property type="match status" value="1"/>
</dbReference>
<gene>
    <name evidence="9" type="ORF">METZ01_LOCUS103224</name>
</gene>
<dbReference type="SUPFAM" id="SSF52374">
    <property type="entry name" value="Nucleotidylyl transferase"/>
    <property type="match status" value="1"/>
</dbReference>
<dbReference type="PANTHER" id="PTHR39321">
    <property type="entry name" value="NICOTINATE-NUCLEOTIDE ADENYLYLTRANSFERASE-RELATED"/>
    <property type="match status" value="1"/>
</dbReference>
<evidence type="ECO:0000256" key="1">
    <source>
        <dbReference type="ARBA" id="ARBA00004790"/>
    </source>
</evidence>
<dbReference type="Gene3D" id="3.40.50.620">
    <property type="entry name" value="HUPs"/>
    <property type="match status" value="1"/>
</dbReference>
<name>A0A381WCW8_9ZZZZ</name>
<dbReference type="InterPro" id="IPR005248">
    <property type="entry name" value="NadD/NMNAT"/>
</dbReference>
<evidence type="ECO:0000256" key="3">
    <source>
        <dbReference type="ARBA" id="ARBA00022679"/>
    </source>
</evidence>
<organism evidence="9">
    <name type="scientific">marine metagenome</name>
    <dbReference type="NCBI Taxonomy" id="408172"/>
    <lineage>
        <taxon>unclassified sequences</taxon>
        <taxon>metagenomes</taxon>
        <taxon>ecological metagenomes</taxon>
    </lineage>
</organism>
<reference evidence="9" key="1">
    <citation type="submission" date="2018-05" db="EMBL/GenBank/DDBJ databases">
        <authorList>
            <person name="Lanie J.A."/>
            <person name="Ng W.-L."/>
            <person name="Kazmierczak K.M."/>
            <person name="Andrzejewski T.M."/>
            <person name="Davidsen T.M."/>
            <person name="Wayne K.J."/>
            <person name="Tettelin H."/>
            <person name="Glass J.I."/>
            <person name="Rusch D."/>
            <person name="Podicherti R."/>
            <person name="Tsui H.-C.T."/>
            <person name="Winkler M.E."/>
        </authorList>
    </citation>
    <scope>NUCLEOTIDE SEQUENCE</scope>
</reference>
<dbReference type="Pfam" id="PF01467">
    <property type="entry name" value="CTP_transf_like"/>
    <property type="match status" value="1"/>
</dbReference>
<evidence type="ECO:0000313" key="9">
    <source>
        <dbReference type="EMBL" id="SVA50370.1"/>
    </source>
</evidence>
<keyword evidence="6" id="KW-0067">ATP-binding</keyword>
<dbReference type="PANTHER" id="PTHR39321:SF3">
    <property type="entry name" value="PHOSPHOPANTETHEINE ADENYLYLTRANSFERASE"/>
    <property type="match status" value="1"/>
</dbReference>
<keyword evidence="4" id="KW-0548">Nucleotidyltransferase</keyword>
<dbReference type="GO" id="GO:0005524">
    <property type="term" value="F:ATP binding"/>
    <property type="evidence" value="ECO:0007669"/>
    <property type="project" value="UniProtKB-KW"/>
</dbReference>
<dbReference type="NCBIfam" id="NF000843">
    <property type="entry name" value="PRK00071.2-2"/>
    <property type="match status" value="1"/>
</dbReference>
<dbReference type="InterPro" id="IPR004821">
    <property type="entry name" value="Cyt_trans-like"/>
</dbReference>
<dbReference type="HAMAP" id="MF_00244">
    <property type="entry name" value="NaMN_adenylyltr"/>
    <property type="match status" value="1"/>
</dbReference>
<dbReference type="EMBL" id="UINC01011408">
    <property type="protein sequence ID" value="SVA50370.1"/>
    <property type="molecule type" value="Genomic_DNA"/>
</dbReference>
<evidence type="ECO:0000256" key="7">
    <source>
        <dbReference type="ARBA" id="ARBA00023027"/>
    </source>
</evidence>
<evidence type="ECO:0000256" key="5">
    <source>
        <dbReference type="ARBA" id="ARBA00022741"/>
    </source>
</evidence>
<keyword evidence="3" id="KW-0808">Transferase</keyword>
<evidence type="ECO:0000256" key="4">
    <source>
        <dbReference type="ARBA" id="ARBA00022695"/>
    </source>
</evidence>
<evidence type="ECO:0000259" key="8">
    <source>
        <dbReference type="Pfam" id="PF01467"/>
    </source>
</evidence>
<keyword evidence="7" id="KW-0520">NAD</keyword>
<protein>
    <recommendedName>
        <fullName evidence="8">Cytidyltransferase-like domain-containing protein</fullName>
    </recommendedName>
</protein>